<dbReference type="Pfam" id="PF25872">
    <property type="entry name" value="HTH_77"/>
    <property type="match status" value="1"/>
</dbReference>
<dbReference type="InterPro" id="IPR049945">
    <property type="entry name" value="AAA_22"/>
</dbReference>
<sequence length="766" mass="84281">MTLGTFRRRPGELPRDVTTFIGRHREQTELAALLTAERLVTVTGPGGVGKTRLSLRVADGIKAHFGDGICLIELSALRDPELLPHTACTALGLPEKAGQSQLDTLLDHLQERDILLILDTCEHLIDACAGLADILMRETPRVRVLATSRQPLDVPGEHTYMIAPLPVPDSVADVTDSGDAIELFALRAATVVPGFRLTEANAGQVVALCRRLDGMPLAIELATVRLRAVPLEQLIERLEDRFRLLTGGRRTALPRHQTLRTTIDWSHELCTPEERLLWARLSVFAGSFDLDAAEEVCADGELPAETVMETLIGLVDKSLVLRADEPGARYRQLDTIREYGADQLARSGEQEAVRGRQIARFQRLATYFDEHFIDDDQLERYRALRREHANLRAAMEHAMLLPDPTVAADLINALWGYWQISCLYTESRYWLGQVLRRCAAPSRQRARALGIRAYLIAFQGDLDTALADCDEALPMAEALGERLLAGRILLYRHLALCFAGRLGEAAATAEDALAIMEESGDRIGLVALDAQDGYRHHLAGEPEDARRLCEHGLGRLGPGTGEQWLRGYLYYITSAALFGKGDHEGCEAAGRTAIGIKTELGDMIGTAYCLETHGWLAAARGRAERAAWLLGAADRLWRVTGLRLSGTVVMEEFHQKARTAALAELGERLFAELAEHGARTPLETVVAATLDDADKLPGALERLTRREREVAGLVRDGLSNREIAERLHISKRTADTHLEHILAKLGLTSRSKVAELVANVTTRSGP</sequence>
<dbReference type="InterPro" id="IPR011990">
    <property type="entry name" value="TPR-like_helical_dom_sf"/>
</dbReference>
<gene>
    <name evidence="2" type="ORF">ACIBG2_22405</name>
</gene>
<dbReference type="Pfam" id="PF13401">
    <property type="entry name" value="AAA_22"/>
    <property type="match status" value="1"/>
</dbReference>
<evidence type="ECO:0000313" key="3">
    <source>
        <dbReference type="Proteomes" id="UP001612741"/>
    </source>
</evidence>
<dbReference type="Gene3D" id="1.25.40.10">
    <property type="entry name" value="Tetratricopeptide repeat domain"/>
    <property type="match status" value="1"/>
</dbReference>
<dbReference type="PRINTS" id="PR00038">
    <property type="entry name" value="HTHLUXR"/>
</dbReference>
<dbReference type="Gene3D" id="3.40.50.300">
    <property type="entry name" value="P-loop containing nucleotide triphosphate hydrolases"/>
    <property type="match status" value="1"/>
</dbReference>
<accession>A0ABW7YW62</accession>
<dbReference type="RefSeq" id="WP_397083871.1">
    <property type="nucleotide sequence ID" value="NZ_JBITGY010000006.1"/>
</dbReference>
<dbReference type="SUPFAM" id="SSF52540">
    <property type="entry name" value="P-loop containing nucleoside triphosphate hydrolases"/>
    <property type="match status" value="1"/>
</dbReference>
<evidence type="ECO:0000313" key="2">
    <source>
        <dbReference type="EMBL" id="MFI6500152.1"/>
    </source>
</evidence>
<dbReference type="PRINTS" id="PR00364">
    <property type="entry name" value="DISEASERSIST"/>
</dbReference>
<dbReference type="PROSITE" id="PS50043">
    <property type="entry name" value="HTH_LUXR_2"/>
    <property type="match status" value="1"/>
</dbReference>
<dbReference type="InterPro" id="IPR027417">
    <property type="entry name" value="P-loop_NTPase"/>
</dbReference>
<dbReference type="InterPro" id="IPR058852">
    <property type="entry name" value="HTH_77"/>
</dbReference>
<dbReference type="SUPFAM" id="SSF46894">
    <property type="entry name" value="C-terminal effector domain of the bipartite response regulators"/>
    <property type="match status" value="1"/>
</dbReference>
<feature type="domain" description="HTH luxR-type" evidence="1">
    <location>
        <begin position="696"/>
        <end position="761"/>
    </location>
</feature>
<comment type="caution">
    <text evidence="2">The sequence shown here is derived from an EMBL/GenBank/DDBJ whole genome shotgun (WGS) entry which is preliminary data.</text>
</comment>
<protein>
    <submittedName>
        <fullName evidence="2">LuxR C-terminal-related transcriptional regulator</fullName>
    </submittedName>
</protein>
<dbReference type="Pfam" id="PF00196">
    <property type="entry name" value="GerE"/>
    <property type="match status" value="1"/>
</dbReference>
<dbReference type="EMBL" id="JBITGY010000006">
    <property type="protein sequence ID" value="MFI6500152.1"/>
    <property type="molecule type" value="Genomic_DNA"/>
</dbReference>
<organism evidence="2 3">
    <name type="scientific">Nonomuraea typhae</name>
    <dbReference type="NCBI Taxonomy" id="2603600"/>
    <lineage>
        <taxon>Bacteria</taxon>
        <taxon>Bacillati</taxon>
        <taxon>Actinomycetota</taxon>
        <taxon>Actinomycetes</taxon>
        <taxon>Streptosporangiales</taxon>
        <taxon>Streptosporangiaceae</taxon>
        <taxon>Nonomuraea</taxon>
    </lineage>
</organism>
<dbReference type="Gene3D" id="1.10.10.10">
    <property type="entry name" value="Winged helix-like DNA-binding domain superfamily/Winged helix DNA-binding domain"/>
    <property type="match status" value="1"/>
</dbReference>
<name>A0ABW7YW62_9ACTN</name>
<dbReference type="PANTHER" id="PTHR47691">
    <property type="entry name" value="REGULATOR-RELATED"/>
    <property type="match status" value="1"/>
</dbReference>
<proteinExistence type="predicted"/>
<dbReference type="InterPro" id="IPR036388">
    <property type="entry name" value="WH-like_DNA-bd_sf"/>
</dbReference>
<evidence type="ECO:0000259" key="1">
    <source>
        <dbReference type="PROSITE" id="PS50043"/>
    </source>
</evidence>
<dbReference type="CDD" id="cd06170">
    <property type="entry name" value="LuxR_C_like"/>
    <property type="match status" value="1"/>
</dbReference>
<dbReference type="Proteomes" id="UP001612741">
    <property type="component" value="Unassembled WGS sequence"/>
</dbReference>
<dbReference type="InterPro" id="IPR016032">
    <property type="entry name" value="Sig_transdc_resp-reg_C-effctor"/>
</dbReference>
<dbReference type="SUPFAM" id="SSF48452">
    <property type="entry name" value="TPR-like"/>
    <property type="match status" value="2"/>
</dbReference>
<dbReference type="PANTHER" id="PTHR47691:SF3">
    <property type="entry name" value="HTH-TYPE TRANSCRIPTIONAL REGULATOR RV0890C-RELATED"/>
    <property type="match status" value="1"/>
</dbReference>
<keyword evidence="3" id="KW-1185">Reference proteome</keyword>
<reference evidence="2 3" key="1">
    <citation type="submission" date="2024-10" db="EMBL/GenBank/DDBJ databases">
        <title>The Natural Products Discovery Center: Release of the First 8490 Sequenced Strains for Exploring Actinobacteria Biosynthetic Diversity.</title>
        <authorList>
            <person name="Kalkreuter E."/>
            <person name="Kautsar S.A."/>
            <person name="Yang D."/>
            <person name="Bader C.D."/>
            <person name="Teijaro C.N."/>
            <person name="Fluegel L."/>
            <person name="Davis C.M."/>
            <person name="Simpson J.R."/>
            <person name="Lauterbach L."/>
            <person name="Steele A.D."/>
            <person name="Gui C."/>
            <person name="Meng S."/>
            <person name="Li G."/>
            <person name="Viehrig K."/>
            <person name="Ye F."/>
            <person name="Su P."/>
            <person name="Kiefer A.F."/>
            <person name="Nichols A."/>
            <person name="Cepeda A.J."/>
            <person name="Yan W."/>
            <person name="Fan B."/>
            <person name="Jiang Y."/>
            <person name="Adhikari A."/>
            <person name="Zheng C.-J."/>
            <person name="Schuster L."/>
            <person name="Cowan T.M."/>
            <person name="Smanski M.J."/>
            <person name="Chevrette M.G."/>
            <person name="De Carvalho L.P.S."/>
            <person name="Shen B."/>
        </authorList>
    </citation>
    <scope>NUCLEOTIDE SEQUENCE [LARGE SCALE GENOMIC DNA]</scope>
    <source>
        <strain evidence="2 3">NPDC050545</strain>
    </source>
</reference>
<dbReference type="InterPro" id="IPR000792">
    <property type="entry name" value="Tscrpt_reg_LuxR_C"/>
</dbReference>
<dbReference type="SMART" id="SM00421">
    <property type="entry name" value="HTH_LUXR"/>
    <property type="match status" value="1"/>
</dbReference>